<evidence type="ECO:0000313" key="2">
    <source>
        <dbReference type="EMBL" id="MCI00593.1"/>
    </source>
</evidence>
<accession>A0A392NLB3</accession>
<sequence length="68" mass="7942">QNATQVHLEIERNGDTQTPRDTRTPFGYGIMVLVFIPVENCDGFKETELYEFRFGEDKIRPRPIAMPR</sequence>
<gene>
    <name evidence="2" type="ORF">A2U01_0021613</name>
</gene>
<dbReference type="Proteomes" id="UP000265520">
    <property type="component" value="Unassembled WGS sequence"/>
</dbReference>
<dbReference type="EMBL" id="LXQA010043683">
    <property type="protein sequence ID" value="MCI00593.1"/>
    <property type="molecule type" value="Genomic_DNA"/>
</dbReference>
<reference evidence="2 3" key="1">
    <citation type="journal article" date="2018" name="Front. Plant Sci.">
        <title>Red Clover (Trifolium pratense) and Zigzag Clover (T. medium) - A Picture of Genomic Similarities and Differences.</title>
        <authorList>
            <person name="Dluhosova J."/>
            <person name="Istvanek J."/>
            <person name="Nedelnik J."/>
            <person name="Repkova J."/>
        </authorList>
    </citation>
    <scope>NUCLEOTIDE SEQUENCE [LARGE SCALE GENOMIC DNA]</scope>
    <source>
        <strain evidence="3">cv. 10/8</strain>
        <tissue evidence="2">Leaf</tissue>
    </source>
</reference>
<keyword evidence="3" id="KW-1185">Reference proteome</keyword>
<proteinExistence type="predicted"/>
<evidence type="ECO:0000313" key="3">
    <source>
        <dbReference type="Proteomes" id="UP000265520"/>
    </source>
</evidence>
<feature type="compositionally biased region" description="Basic and acidic residues" evidence="1">
    <location>
        <begin position="8"/>
        <end position="23"/>
    </location>
</feature>
<feature type="region of interest" description="Disordered" evidence="1">
    <location>
        <begin position="1"/>
        <end position="23"/>
    </location>
</feature>
<evidence type="ECO:0000256" key="1">
    <source>
        <dbReference type="SAM" id="MobiDB-lite"/>
    </source>
</evidence>
<comment type="caution">
    <text evidence="2">The sequence shown here is derived from an EMBL/GenBank/DDBJ whole genome shotgun (WGS) entry which is preliminary data.</text>
</comment>
<feature type="non-terminal residue" evidence="2">
    <location>
        <position position="1"/>
    </location>
</feature>
<protein>
    <submittedName>
        <fullName evidence="2">Uncharacterized protein</fullName>
    </submittedName>
</protein>
<dbReference type="AlphaFoldDB" id="A0A392NLB3"/>
<name>A0A392NLB3_9FABA</name>
<organism evidence="2 3">
    <name type="scientific">Trifolium medium</name>
    <dbReference type="NCBI Taxonomy" id="97028"/>
    <lineage>
        <taxon>Eukaryota</taxon>
        <taxon>Viridiplantae</taxon>
        <taxon>Streptophyta</taxon>
        <taxon>Embryophyta</taxon>
        <taxon>Tracheophyta</taxon>
        <taxon>Spermatophyta</taxon>
        <taxon>Magnoliopsida</taxon>
        <taxon>eudicotyledons</taxon>
        <taxon>Gunneridae</taxon>
        <taxon>Pentapetalae</taxon>
        <taxon>rosids</taxon>
        <taxon>fabids</taxon>
        <taxon>Fabales</taxon>
        <taxon>Fabaceae</taxon>
        <taxon>Papilionoideae</taxon>
        <taxon>50 kb inversion clade</taxon>
        <taxon>NPAAA clade</taxon>
        <taxon>Hologalegina</taxon>
        <taxon>IRL clade</taxon>
        <taxon>Trifolieae</taxon>
        <taxon>Trifolium</taxon>
    </lineage>
</organism>